<comment type="caution">
    <text evidence="3">The sequence shown here is derived from an EMBL/GenBank/DDBJ whole genome shotgun (WGS) entry which is preliminary data.</text>
</comment>
<keyword evidence="4" id="KW-1185">Reference proteome</keyword>
<accession>A0A2S5BFU6</accession>
<keyword evidence="2" id="KW-0472">Membrane</keyword>
<proteinExistence type="predicted"/>
<reference evidence="3 4" key="1">
    <citation type="journal article" date="2018" name="Front. Microbiol.">
        <title>Prospects for Fungal Bioremediation of Acidic Radioactive Waste Sites: Characterization and Genome Sequence of Rhodotorula taiwanensis MD1149.</title>
        <authorList>
            <person name="Tkavc R."/>
            <person name="Matrosova V.Y."/>
            <person name="Grichenko O.E."/>
            <person name="Gostincar C."/>
            <person name="Volpe R.P."/>
            <person name="Klimenkova P."/>
            <person name="Gaidamakova E.K."/>
            <person name="Zhou C.E."/>
            <person name="Stewart B.J."/>
            <person name="Lyman M.G."/>
            <person name="Malfatti S.A."/>
            <person name="Rubinfeld B."/>
            <person name="Courtot M."/>
            <person name="Singh J."/>
            <person name="Dalgard C.L."/>
            <person name="Hamilton T."/>
            <person name="Frey K.G."/>
            <person name="Gunde-Cimerman N."/>
            <person name="Dugan L."/>
            <person name="Daly M.J."/>
        </authorList>
    </citation>
    <scope>NUCLEOTIDE SEQUENCE [LARGE SCALE GENOMIC DNA]</scope>
    <source>
        <strain evidence="3 4">MD1149</strain>
    </source>
</reference>
<feature type="transmembrane region" description="Helical" evidence="2">
    <location>
        <begin position="389"/>
        <end position="410"/>
    </location>
</feature>
<feature type="transmembrane region" description="Helical" evidence="2">
    <location>
        <begin position="86"/>
        <end position="107"/>
    </location>
</feature>
<feature type="region of interest" description="Disordered" evidence="1">
    <location>
        <begin position="160"/>
        <end position="181"/>
    </location>
</feature>
<feature type="region of interest" description="Disordered" evidence="1">
    <location>
        <begin position="1"/>
        <end position="35"/>
    </location>
</feature>
<evidence type="ECO:0000313" key="4">
    <source>
        <dbReference type="Proteomes" id="UP000237144"/>
    </source>
</evidence>
<name>A0A2S5BFU6_9BASI</name>
<dbReference type="AlphaFoldDB" id="A0A2S5BFU6"/>
<dbReference type="Proteomes" id="UP000237144">
    <property type="component" value="Unassembled WGS sequence"/>
</dbReference>
<dbReference type="STRING" id="741276.A0A2S5BFU6"/>
<evidence type="ECO:0000313" key="3">
    <source>
        <dbReference type="EMBL" id="POY75644.1"/>
    </source>
</evidence>
<gene>
    <name evidence="3" type="ORF">BMF94_1266</name>
</gene>
<feature type="compositionally biased region" description="Basic and acidic residues" evidence="1">
    <location>
        <begin position="163"/>
        <end position="177"/>
    </location>
</feature>
<protein>
    <submittedName>
        <fullName evidence="3">Uncharacterized protein</fullName>
    </submittedName>
</protein>
<evidence type="ECO:0000256" key="2">
    <source>
        <dbReference type="SAM" id="Phobius"/>
    </source>
</evidence>
<sequence>MATSGAGSSHGVIAAAPPNHYTSQQQQQQQQHRTGPDRILIPISQVGHRKSTLSDSSSIASESSTSSSASSSEFLPTFRSVQRSHFFQFCATVLLLFVVPLAVLVSFKREFRSDAFALGFGAWLASETLGQVVFDLLTPAKHEAAPTTLAAEYENLVLDDDPRDMGRRPPMRDDEPPPRPSAMPTIVYSIAQEALRLGVVAIVVRLLPTEAPVAPSRIALLLASADEPDPYPQPHPHPHLPPLDPLFWSALWLALGWAGAEILWGSRRLWHQLELYKDVLPLYEGAGGEREVLLGVPSAREDGRAGGAGYGAMDARDGEEALGPADVGRWRSRYEEHADQYDDSRGDVIDEEVMSDEEDFQYRVREVQREELEDQLGVPLFEVPVGIIFIWRLDSLLLALVFTLFLALPFRLTPPSLFQFPLWPTFAVVCLTHALLSYAWVARVRKIGIPSISYASLIVLVALTFAALGSWGVLV</sequence>
<keyword evidence="2" id="KW-1133">Transmembrane helix</keyword>
<feature type="compositionally biased region" description="Low complexity" evidence="1">
    <location>
        <begin position="53"/>
        <end position="71"/>
    </location>
</feature>
<dbReference type="OrthoDB" id="2529777at2759"/>
<organism evidence="3 4">
    <name type="scientific">Rhodotorula taiwanensis</name>
    <dbReference type="NCBI Taxonomy" id="741276"/>
    <lineage>
        <taxon>Eukaryota</taxon>
        <taxon>Fungi</taxon>
        <taxon>Dikarya</taxon>
        <taxon>Basidiomycota</taxon>
        <taxon>Pucciniomycotina</taxon>
        <taxon>Microbotryomycetes</taxon>
        <taxon>Sporidiobolales</taxon>
        <taxon>Sporidiobolaceae</taxon>
        <taxon>Rhodotorula</taxon>
    </lineage>
</organism>
<keyword evidence="2" id="KW-0812">Transmembrane</keyword>
<feature type="region of interest" description="Disordered" evidence="1">
    <location>
        <begin position="47"/>
        <end position="71"/>
    </location>
</feature>
<feature type="transmembrane region" description="Helical" evidence="2">
    <location>
        <begin position="454"/>
        <end position="474"/>
    </location>
</feature>
<feature type="transmembrane region" description="Helical" evidence="2">
    <location>
        <begin position="422"/>
        <end position="442"/>
    </location>
</feature>
<evidence type="ECO:0000256" key="1">
    <source>
        <dbReference type="SAM" id="MobiDB-lite"/>
    </source>
</evidence>
<dbReference type="EMBL" id="PJQD01000013">
    <property type="protein sequence ID" value="POY75644.1"/>
    <property type="molecule type" value="Genomic_DNA"/>
</dbReference>